<keyword evidence="3" id="KW-1185">Reference proteome</keyword>
<dbReference type="GO" id="GO:0004103">
    <property type="term" value="F:choline kinase activity"/>
    <property type="evidence" value="ECO:0007669"/>
    <property type="project" value="TreeGrafter"/>
</dbReference>
<protein>
    <recommendedName>
        <fullName evidence="4">Choline kinase 2</fullName>
    </recommendedName>
</protein>
<evidence type="ECO:0000313" key="2">
    <source>
        <dbReference type="EMBL" id="KAK4710742.1"/>
    </source>
</evidence>
<accession>A0AAV9KF50</accession>
<gene>
    <name evidence="2" type="ORF">R3W88_005255</name>
</gene>
<dbReference type="Proteomes" id="UP001311915">
    <property type="component" value="Unassembled WGS sequence"/>
</dbReference>
<dbReference type="EMBL" id="JAWPEI010000011">
    <property type="protein sequence ID" value="KAK4710742.1"/>
    <property type="molecule type" value="Genomic_DNA"/>
</dbReference>
<dbReference type="PANTHER" id="PTHR22603">
    <property type="entry name" value="CHOLINE/ETHANOALAMINE KINASE"/>
    <property type="match status" value="1"/>
</dbReference>
<dbReference type="InterPro" id="IPR011009">
    <property type="entry name" value="Kinase-like_dom_sf"/>
</dbReference>
<dbReference type="AlphaFoldDB" id="A0AAV9KF50"/>
<dbReference type="SUPFAM" id="SSF56112">
    <property type="entry name" value="Protein kinase-like (PK-like)"/>
    <property type="match status" value="1"/>
</dbReference>
<sequence>MSSPFLLFNRHLIACDSMENSASVNKEDVIPEEAKVKLKKLASEWDDIVDPNALDVFRLKGAMTNEVYQIKWPSRNPEQQRSRKVLVRIYGKGVDVFFDRQNEIKIFEFMSKQGQGPRLLGRFQSGRIEEFIRARTLSAPDLRDPEISSLIAAKMREFHVLDMPGPKTVILWDRLQNWLNVAKGLASTEEAKDFRLDLLKDEIVLLERNLAGNHLSMGCCHNDLQYGNIMMDEETRSITFIDYEYAGYNHVAFDIANHFCEMVADYHTETPHIMDFRKYPGLEERKRFLSTYLFSSGRSPSEQELEKLVQEVEKYTLASHLFWGLWGIISHHVNKIDFDYLGYARQRFQPYWSKKSELLGSSGSKKG</sequence>
<evidence type="ECO:0000313" key="3">
    <source>
        <dbReference type="Proteomes" id="UP001311915"/>
    </source>
</evidence>
<dbReference type="Gene3D" id="3.30.200.20">
    <property type="entry name" value="Phosphorylase Kinase, domain 1"/>
    <property type="match status" value="1"/>
</dbReference>
<dbReference type="GO" id="GO:0005737">
    <property type="term" value="C:cytoplasm"/>
    <property type="evidence" value="ECO:0007669"/>
    <property type="project" value="TreeGrafter"/>
</dbReference>
<evidence type="ECO:0000256" key="1">
    <source>
        <dbReference type="ARBA" id="ARBA00038211"/>
    </source>
</evidence>
<organism evidence="2 3">
    <name type="scientific">Solanum pinnatisectum</name>
    <name type="common">tansyleaf nightshade</name>
    <dbReference type="NCBI Taxonomy" id="50273"/>
    <lineage>
        <taxon>Eukaryota</taxon>
        <taxon>Viridiplantae</taxon>
        <taxon>Streptophyta</taxon>
        <taxon>Embryophyta</taxon>
        <taxon>Tracheophyta</taxon>
        <taxon>Spermatophyta</taxon>
        <taxon>Magnoliopsida</taxon>
        <taxon>eudicotyledons</taxon>
        <taxon>Gunneridae</taxon>
        <taxon>Pentapetalae</taxon>
        <taxon>asterids</taxon>
        <taxon>lamiids</taxon>
        <taxon>Solanales</taxon>
        <taxon>Solanaceae</taxon>
        <taxon>Solanoideae</taxon>
        <taxon>Solaneae</taxon>
        <taxon>Solanum</taxon>
    </lineage>
</organism>
<dbReference type="PANTHER" id="PTHR22603:SF81">
    <property type="entry name" value="CHOLINE KINASE 2-RELATED"/>
    <property type="match status" value="1"/>
</dbReference>
<name>A0AAV9KF50_9SOLN</name>
<proteinExistence type="inferred from homology"/>
<dbReference type="Gene3D" id="3.90.1200.10">
    <property type="match status" value="1"/>
</dbReference>
<comment type="caution">
    <text evidence="2">The sequence shown here is derived from an EMBL/GenBank/DDBJ whole genome shotgun (WGS) entry which is preliminary data.</text>
</comment>
<dbReference type="GO" id="GO:0006646">
    <property type="term" value="P:phosphatidylethanolamine biosynthetic process"/>
    <property type="evidence" value="ECO:0007669"/>
    <property type="project" value="TreeGrafter"/>
</dbReference>
<comment type="similarity">
    <text evidence="1">Belongs to the choline/ethanolamine kinase family.</text>
</comment>
<reference evidence="2 3" key="1">
    <citation type="submission" date="2023-10" db="EMBL/GenBank/DDBJ databases">
        <title>Genome-Wide Identification Analysis in wild type Solanum Pinnatisectum Reveals Some Genes Defensing Phytophthora Infestans.</title>
        <authorList>
            <person name="Sun C."/>
        </authorList>
    </citation>
    <scope>NUCLEOTIDE SEQUENCE [LARGE SCALE GENOMIC DNA]</scope>
    <source>
        <strain evidence="2">LQN</strain>
        <tissue evidence="2">Leaf</tissue>
    </source>
</reference>
<evidence type="ECO:0008006" key="4">
    <source>
        <dbReference type="Google" id="ProtNLM"/>
    </source>
</evidence>
<dbReference type="Pfam" id="PF01633">
    <property type="entry name" value="Choline_kinase"/>
    <property type="match status" value="1"/>
</dbReference>
<dbReference type="CDD" id="cd05157">
    <property type="entry name" value="ETNK_euk"/>
    <property type="match status" value="1"/>
</dbReference>
<dbReference type="GO" id="GO:0004305">
    <property type="term" value="F:ethanolamine kinase activity"/>
    <property type="evidence" value="ECO:0007669"/>
    <property type="project" value="TreeGrafter"/>
</dbReference>